<keyword evidence="7" id="KW-1185">Reference proteome</keyword>
<feature type="region of interest" description="Disordered" evidence="4">
    <location>
        <begin position="1"/>
        <end position="40"/>
    </location>
</feature>
<gene>
    <name evidence="6" type="ORF">PCON_02484</name>
</gene>
<dbReference type="FunFam" id="2.130.10.10:FF:000228">
    <property type="entry name" value="COMPASS-like H3K4 histone methylase component WDR5A"/>
    <property type="match status" value="1"/>
</dbReference>
<evidence type="ECO:0000313" key="7">
    <source>
        <dbReference type="Proteomes" id="UP000018144"/>
    </source>
</evidence>
<proteinExistence type="predicted"/>
<dbReference type="eggNOG" id="KOG0266">
    <property type="taxonomic scope" value="Eukaryota"/>
</dbReference>
<keyword evidence="2" id="KW-0677">Repeat</keyword>
<evidence type="ECO:0000256" key="2">
    <source>
        <dbReference type="ARBA" id="ARBA00022737"/>
    </source>
</evidence>
<dbReference type="AlphaFoldDB" id="U4LPB7"/>
<evidence type="ECO:0000313" key="6">
    <source>
        <dbReference type="EMBL" id="CCX34006.1"/>
    </source>
</evidence>
<dbReference type="Pfam" id="PF25175">
    <property type="entry name" value="Beta-prop_WDR5"/>
    <property type="match status" value="1"/>
</dbReference>
<dbReference type="CDD" id="cd00200">
    <property type="entry name" value="WD40"/>
    <property type="match status" value="1"/>
</dbReference>
<dbReference type="SUPFAM" id="SSF50978">
    <property type="entry name" value="WD40 repeat-like"/>
    <property type="match status" value="1"/>
</dbReference>
<dbReference type="PROSITE" id="PS50082">
    <property type="entry name" value="WD_REPEATS_2"/>
    <property type="match status" value="5"/>
</dbReference>
<dbReference type="PANTHER" id="PTHR19848">
    <property type="entry name" value="WD40 REPEAT PROTEIN"/>
    <property type="match status" value="1"/>
</dbReference>
<dbReference type="InterPro" id="IPR020472">
    <property type="entry name" value="WD40_PAC1"/>
</dbReference>
<evidence type="ECO:0000256" key="3">
    <source>
        <dbReference type="PROSITE-ProRule" id="PRU00221"/>
    </source>
</evidence>
<protein>
    <submittedName>
        <fullName evidence="6">Similar to WD repeat-containing protein 5 acc. no. P61964</fullName>
    </submittedName>
</protein>
<dbReference type="InterPro" id="IPR015943">
    <property type="entry name" value="WD40/YVTN_repeat-like_dom_sf"/>
</dbReference>
<dbReference type="PANTHER" id="PTHR19848:SF8">
    <property type="entry name" value="F-BOX AND WD REPEAT DOMAIN CONTAINING 7"/>
    <property type="match status" value="1"/>
</dbReference>
<name>U4LPB7_PYROM</name>
<dbReference type="OrthoDB" id="674604at2759"/>
<sequence length="350" mass="38084">MTTPPTPNSSLPPRRTRFDQTSPPLRSTPSTTQESPPPVRPEYALKFTLKGHSAGISAVKFSPDGKWLATSCNPPPPLYAKLANRLTLTTAADSTLKIWHSLSGAHEHTLTGHQAGISDLSWSPDSLLLCSGSDDKTVRLWDTLSGKLWKTLKGHHNAVYCVSYSPRGTIIASGSYDEAVRLWDVRSGRCLKTLPAHSDPVSGVGFNRDGTIVVSCAHDGLIRIWDVGTGQCLRTMVEEGNVPVASVRFAPNGRYLLAGTLDSSVRLWDYVQGKTLKTYQDHRNEKWAVAADMCGSEDSDVFLWDVNSKEPAQILVGHEDVVLGCSAHPTEKVLATGGLDKTVKIWVDES</sequence>
<feature type="repeat" description="WD" evidence="3">
    <location>
        <begin position="152"/>
        <end position="193"/>
    </location>
</feature>
<dbReference type="PROSITE" id="PS00678">
    <property type="entry name" value="WD_REPEATS_1"/>
    <property type="match status" value="2"/>
</dbReference>
<feature type="repeat" description="WD" evidence="3">
    <location>
        <begin position="315"/>
        <end position="350"/>
    </location>
</feature>
<dbReference type="Proteomes" id="UP000018144">
    <property type="component" value="Unassembled WGS sequence"/>
</dbReference>
<accession>U4LPB7</accession>
<feature type="domain" description="WDR5-like beta-propeller" evidence="5">
    <location>
        <begin position="48"/>
        <end position="346"/>
    </location>
</feature>
<dbReference type="OMA" id="CKGHDTA"/>
<dbReference type="InterPro" id="IPR019775">
    <property type="entry name" value="WD40_repeat_CS"/>
</dbReference>
<evidence type="ECO:0000256" key="4">
    <source>
        <dbReference type="SAM" id="MobiDB-lite"/>
    </source>
</evidence>
<dbReference type="SMART" id="SM00320">
    <property type="entry name" value="WD40"/>
    <property type="match status" value="7"/>
</dbReference>
<feature type="compositionally biased region" description="Low complexity" evidence="4">
    <location>
        <begin position="21"/>
        <end position="34"/>
    </location>
</feature>
<dbReference type="InterPro" id="IPR059122">
    <property type="entry name" value="Beta-prop_WDR5-like"/>
</dbReference>
<dbReference type="InterPro" id="IPR036322">
    <property type="entry name" value="WD40_repeat_dom_sf"/>
</dbReference>
<dbReference type="GO" id="GO:0035097">
    <property type="term" value="C:histone methyltransferase complex"/>
    <property type="evidence" value="ECO:0007669"/>
    <property type="project" value="UniProtKB-ARBA"/>
</dbReference>
<reference evidence="6 7" key="1">
    <citation type="journal article" date="2013" name="PLoS Genet.">
        <title>The genome and development-dependent transcriptomes of Pyronema confluens: a window into fungal evolution.</title>
        <authorList>
            <person name="Traeger S."/>
            <person name="Altegoer F."/>
            <person name="Freitag M."/>
            <person name="Gabaldon T."/>
            <person name="Kempken F."/>
            <person name="Kumar A."/>
            <person name="Marcet-Houben M."/>
            <person name="Poggeler S."/>
            <person name="Stajich J.E."/>
            <person name="Nowrousian M."/>
        </authorList>
    </citation>
    <scope>NUCLEOTIDE SEQUENCE [LARGE SCALE GENOMIC DNA]</scope>
    <source>
        <strain evidence="7">CBS 100304</strain>
        <tissue evidence="6">Vegetative mycelium</tissue>
    </source>
</reference>
<dbReference type="EMBL" id="HF936296">
    <property type="protein sequence ID" value="CCX34006.1"/>
    <property type="molecule type" value="Genomic_DNA"/>
</dbReference>
<feature type="repeat" description="WD" evidence="3">
    <location>
        <begin position="237"/>
        <end position="278"/>
    </location>
</feature>
<dbReference type="PROSITE" id="PS50294">
    <property type="entry name" value="WD_REPEATS_REGION"/>
    <property type="match status" value="5"/>
</dbReference>
<dbReference type="Gene3D" id="2.130.10.10">
    <property type="entry name" value="YVTN repeat-like/Quinoprotein amine dehydrogenase"/>
    <property type="match status" value="1"/>
</dbReference>
<feature type="repeat" description="WD" evidence="3">
    <location>
        <begin position="194"/>
        <end position="235"/>
    </location>
</feature>
<organism evidence="6 7">
    <name type="scientific">Pyronema omphalodes (strain CBS 100304)</name>
    <name type="common">Pyronema confluens</name>
    <dbReference type="NCBI Taxonomy" id="1076935"/>
    <lineage>
        <taxon>Eukaryota</taxon>
        <taxon>Fungi</taxon>
        <taxon>Dikarya</taxon>
        <taxon>Ascomycota</taxon>
        <taxon>Pezizomycotina</taxon>
        <taxon>Pezizomycetes</taxon>
        <taxon>Pezizales</taxon>
        <taxon>Pyronemataceae</taxon>
        <taxon>Pyronema</taxon>
    </lineage>
</organism>
<dbReference type="STRING" id="1076935.U4LPB7"/>
<evidence type="ECO:0000259" key="5">
    <source>
        <dbReference type="Pfam" id="PF25175"/>
    </source>
</evidence>
<dbReference type="PRINTS" id="PR00320">
    <property type="entry name" value="GPROTEINBRPT"/>
</dbReference>
<evidence type="ECO:0000256" key="1">
    <source>
        <dbReference type="ARBA" id="ARBA00022574"/>
    </source>
</evidence>
<keyword evidence="1 3" id="KW-0853">WD repeat</keyword>
<dbReference type="InterPro" id="IPR001680">
    <property type="entry name" value="WD40_rpt"/>
</dbReference>
<feature type="repeat" description="WD" evidence="3">
    <location>
        <begin position="110"/>
        <end position="151"/>
    </location>
</feature>